<dbReference type="GO" id="GO:0034965">
    <property type="term" value="P:intronic box C/D snoRNA processing"/>
    <property type="evidence" value="ECO:0007669"/>
    <property type="project" value="TreeGrafter"/>
</dbReference>
<dbReference type="SUPFAM" id="SSF160350">
    <property type="entry name" value="Rnp2-like"/>
    <property type="match status" value="1"/>
</dbReference>
<dbReference type="GO" id="GO:0008033">
    <property type="term" value="P:tRNA processing"/>
    <property type="evidence" value="ECO:0007669"/>
    <property type="project" value="UniProtKB-KW"/>
</dbReference>
<dbReference type="GO" id="GO:0004526">
    <property type="term" value="F:ribonuclease P activity"/>
    <property type="evidence" value="ECO:0007669"/>
    <property type="project" value="TreeGrafter"/>
</dbReference>
<sequence length="167" mass="18274">MANRKLDQKSQSGGSYHKAVPYRFPRMAAMEGVTFSATTPKPSKTIELQTCTSREPEYSYVHLELISTSPNASTAPLDALQVRSMLSTALSRFMGIMGNAVSPDVLKVEATEAWVRVPRQDLSMLTAALTAWSGARDGNVEFTLRAKEAGNWLGCMVGRQGQESLWS</sequence>
<keyword evidence="1" id="KW-0819">tRNA processing</keyword>
<dbReference type="GO" id="GO:0000172">
    <property type="term" value="C:ribonuclease MRP complex"/>
    <property type="evidence" value="ECO:0007669"/>
    <property type="project" value="InterPro"/>
</dbReference>
<dbReference type="PANTHER" id="PTHR28173">
    <property type="entry name" value="RIBONUCLEASES P/MRP PROTEIN SUBUNIT POP8"/>
    <property type="match status" value="1"/>
</dbReference>
<dbReference type="GO" id="GO:0000294">
    <property type="term" value="P:nuclear-transcribed mRNA catabolic process, RNase MRP-dependent"/>
    <property type="evidence" value="ECO:0007669"/>
    <property type="project" value="TreeGrafter"/>
</dbReference>
<dbReference type="InterPro" id="IPR049128">
    <property type="entry name" value="Pop8-like_dom"/>
</dbReference>
<keyword evidence="4" id="KW-1185">Reference proteome</keyword>
<evidence type="ECO:0000259" key="2">
    <source>
        <dbReference type="Pfam" id="PF20976"/>
    </source>
</evidence>
<gene>
    <name evidence="3" type="ORF">CFIMG_008378RA00001</name>
</gene>
<organism evidence="3 4">
    <name type="scientific">Ceratocystis fimbriata CBS 114723</name>
    <dbReference type="NCBI Taxonomy" id="1035309"/>
    <lineage>
        <taxon>Eukaryota</taxon>
        <taxon>Fungi</taxon>
        <taxon>Dikarya</taxon>
        <taxon>Ascomycota</taxon>
        <taxon>Pezizomycotina</taxon>
        <taxon>Sordariomycetes</taxon>
        <taxon>Hypocreomycetidae</taxon>
        <taxon>Microascales</taxon>
        <taxon>Ceratocystidaceae</taxon>
        <taxon>Ceratocystis</taxon>
    </lineage>
</organism>
<dbReference type="Pfam" id="PF20976">
    <property type="entry name" value="Pop8"/>
    <property type="match status" value="1"/>
</dbReference>
<evidence type="ECO:0000313" key="4">
    <source>
        <dbReference type="Proteomes" id="UP000222788"/>
    </source>
</evidence>
<dbReference type="AlphaFoldDB" id="A0A2C5XHF4"/>
<dbReference type="EMBL" id="APWK03000006">
    <property type="protein sequence ID" value="PHH55925.1"/>
    <property type="molecule type" value="Genomic_DNA"/>
</dbReference>
<evidence type="ECO:0000256" key="1">
    <source>
        <dbReference type="ARBA" id="ARBA00022694"/>
    </source>
</evidence>
<dbReference type="Proteomes" id="UP000222788">
    <property type="component" value="Unassembled WGS sequence"/>
</dbReference>
<name>A0A2C5XHF4_9PEZI</name>
<dbReference type="GO" id="GO:0005655">
    <property type="term" value="C:nucleolar ribonuclease P complex"/>
    <property type="evidence" value="ECO:0007669"/>
    <property type="project" value="InterPro"/>
</dbReference>
<dbReference type="GO" id="GO:0000171">
    <property type="term" value="F:ribonuclease MRP activity"/>
    <property type="evidence" value="ECO:0007669"/>
    <property type="project" value="TreeGrafter"/>
</dbReference>
<proteinExistence type="predicted"/>
<evidence type="ECO:0000313" key="3">
    <source>
        <dbReference type="EMBL" id="PHH55925.1"/>
    </source>
</evidence>
<dbReference type="PANTHER" id="PTHR28173:SF1">
    <property type="entry name" value="RIBONUCLEASES P_MRP PROTEIN SUBUNIT POP8"/>
    <property type="match status" value="1"/>
</dbReference>
<dbReference type="InterPro" id="IPR020347">
    <property type="entry name" value="Pop8"/>
</dbReference>
<dbReference type="STRING" id="1035309.A0A2C5XHF4"/>
<accession>A0A2C5XHF4</accession>
<feature type="domain" description="Ribonucleases P/MRP subunit Pop8-like" evidence="2">
    <location>
        <begin position="57"/>
        <end position="132"/>
    </location>
</feature>
<protein>
    <recommendedName>
        <fullName evidence="2">Ribonucleases P/MRP subunit Pop8-like domain-containing protein</fullName>
    </recommendedName>
</protein>
<dbReference type="OrthoDB" id="5530243at2759"/>
<reference evidence="3 4" key="2">
    <citation type="journal article" date="2013" name="IMA Fungus">
        <title>IMA Genome-F 1: Ceratocystis fimbriata: Draft nuclear genome sequence for the plant pathogen, Ceratocystis fimbriata.</title>
        <authorList>
            <person name="Wilken P.M."/>
            <person name="Steenkamp E.T."/>
            <person name="Wingfield M.J."/>
            <person name="de Beer Z.W."/>
            <person name="Wingfield B.D."/>
        </authorList>
    </citation>
    <scope>NUCLEOTIDE SEQUENCE [LARGE SCALE GENOMIC DNA]</scope>
    <source>
        <strain evidence="3 4">CBS 114723</strain>
    </source>
</reference>
<reference evidence="3 4" key="1">
    <citation type="journal article" date="2013" name="Fungal Biol.">
        <title>Analysis of microsatellite markers in the genome of the plant pathogen Ceratocystis fimbriata.</title>
        <authorList>
            <person name="Simpson M.C."/>
            <person name="Wilken P.M."/>
            <person name="Coetzee M.P."/>
            <person name="Wingfield M.J."/>
            <person name="Wingfield B.D."/>
        </authorList>
    </citation>
    <scope>NUCLEOTIDE SEQUENCE [LARGE SCALE GENOMIC DNA]</scope>
    <source>
        <strain evidence="3 4">CBS 114723</strain>
    </source>
</reference>
<dbReference type="InterPro" id="IPR038085">
    <property type="entry name" value="Rnp2-like_sf"/>
</dbReference>
<comment type="caution">
    <text evidence="3">The sequence shown here is derived from an EMBL/GenBank/DDBJ whole genome shotgun (WGS) entry which is preliminary data.</text>
</comment>